<dbReference type="InterPro" id="IPR011030">
    <property type="entry name" value="Lipovitellin_superhlx_dom"/>
</dbReference>
<accession>A0A6J0BQV9</accession>
<feature type="domain" description="Vitellogenin" evidence="4">
    <location>
        <begin position="25"/>
        <end position="699"/>
    </location>
</feature>
<dbReference type="Pfam" id="PF01347">
    <property type="entry name" value="Vitellogenin_N"/>
    <property type="match status" value="1"/>
</dbReference>
<dbReference type="SUPFAM" id="SSF56968">
    <property type="entry name" value="Lipovitellin-phosvitin complex, beta-sheet shell regions"/>
    <property type="match status" value="1"/>
</dbReference>
<evidence type="ECO:0000313" key="6">
    <source>
        <dbReference type="RefSeq" id="XP_015516895.2"/>
    </source>
</evidence>
<feature type="chain" id="PRO_5045353233" evidence="3">
    <location>
        <begin position="21"/>
        <end position="1505"/>
    </location>
</feature>
<keyword evidence="1 3" id="KW-0732">Signal</keyword>
<proteinExistence type="predicted"/>
<evidence type="ECO:0000256" key="2">
    <source>
        <dbReference type="PROSITE-ProRule" id="PRU00557"/>
    </source>
</evidence>
<dbReference type="GO" id="GO:0005319">
    <property type="term" value="F:lipid transporter activity"/>
    <property type="evidence" value="ECO:0007669"/>
    <property type="project" value="InterPro"/>
</dbReference>
<keyword evidence="5" id="KW-1185">Reference proteome</keyword>
<dbReference type="InterPro" id="IPR001747">
    <property type="entry name" value="Vitellogenin_N"/>
</dbReference>
<protein>
    <submittedName>
        <fullName evidence="6">Vitellogenin-3</fullName>
    </submittedName>
</protein>
<dbReference type="SUPFAM" id="SSF48431">
    <property type="entry name" value="Lipovitellin-phosvitin complex, superhelical domain"/>
    <property type="match status" value="1"/>
</dbReference>
<dbReference type="OrthoDB" id="5956066at2759"/>
<dbReference type="Gene3D" id="1.25.10.20">
    <property type="entry name" value="Vitellinogen, superhelical"/>
    <property type="match status" value="1"/>
</dbReference>
<name>A0A6J0BQV9_NEOLC</name>
<dbReference type="InterPro" id="IPR015819">
    <property type="entry name" value="Lipid_transp_b-sht_shell"/>
</dbReference>
<dbReference type="PROSITE" id="PS51211">
    <property type="entry name" value="VITELLOGENIN"/>
    <property type="match status" value="1"/>
</dbReference>
<reference evidence="6" key="1">
    <citation type="submission" date="2025-08" db="UniProtKB">
        <authorList>
            <consortium name="RefSeq"/>
        </authorList>
    </citation>
    <scope>IDENTIFICATION</scope>
    <source>
        <tissue evidence="6">Thorax and Abdomen</tissue>
    </source>
</reference>
<dbReference type="SMART" id="SM00638">
    <property type="entry name" value="LPD_N"/>
    <property type="match status" value="1"/>
</dbReference>
<dbReference type="InterPro" id="IPR015255">
    <property type="entry name" value="Vitellinogen_open_b-sht"/>
</dbReference>
<comment type="caution">
    <text evidence="2">Lacks conserved residue(s) required for the propagation of feature annotation.</text>
</comment>
<dbReference type="KEGG" id="nlo:107222137"/>
<dbReference type="InParanoid" id="A0A6J0BQV9"/>
<evidence type="ECO:0000256" key="1">
    <source>
        <dbReference type="ARBA" id="ARBA00022729"/>
    </source>
</evidence>
<feature type="signal peptide" evidence="3">
    <location>
        <begin position="1"/>
        <end position="20"/>
    </location>
</feature>
<sequence length="1505" mass="171668">MGHLLQLVIGLFTCLSFTNALPALFPKGKITTYRYYADVKAGTFESTPFASQFAIAGFLHVTPEVGDKSLKNAFYMSLNVTHGIRNGAISHSDKIENNFLPLPDIAGVLNDPFIVVFDDNGKVKNLLVNEHEAGWSVNMKKSIVSILQLDVSAMKLETPIKSHLFVTRENTVYGECSVTYNLKGAKMLGEKHFTVTKNMDPMSCTKFDQDTFDSQEFQGCLIPVEEDVNAVSRRVFQIENNGDHLLIKTVHAHGVLNYFPWRTESEAHYILVNQTIDLESVESLDSISLAKFDIQTAITVSDIAFEKSRSTYAVDAGIDHTYGRHVVNLEILVTKLIKLLEEAADYMLKNNVEIVSPEAEHGQKMNHILDVITLMDVPSLEEVLKNIAGGGFERNETITKLFLHVVPYAGTNATTLFTRNNIRNGKIEEMIALSMLGKLANYIRFPTEELLVEMEDLMSLGSEVPLDVRKAGILTFATMIYKTHKHQKYYHTLNPALVSKYVNHYFDHVMSETSFDMKLVYIYGMRNIQIGDVHKLLEPIVRGDLKVSKKPEYIRFHAIMVFWRAPLATEYIDDLFWPLMADTELMLSIRIWAYNILLEKSHRIDRLMQLYWFMTEEKNEHLYNHYYTTIKSLAHSANPCLIPVKEKAAQILRVITVRENSDTLTGFSEIDYENKKFGFGEAAKVFIAYGEENGAPTAAFIEYDIIKRRKPVNAVSVWIRVEGFEFDIVDDIMDNDLKEPHLHTEKIEALLKRASQDMPRNKPIHIEVMVMVQGRTVLVRYYDEDTFSGKPELTHLIRMAQDMKLGLQDITFDELYAMQVPNDLGLPTLFYNKVPHVMALQGKVTGFEDSALIAMKIEAVLRDWRDGYYSMEVYNPIIDTWHAVRRVSAFEVSLPFAMSIGLNLKTASLKLIFPRLPLTQYSVTGVRLDIRNYVLVMDAEQGILHQHCPSCHPIELVSKGSSYRKNTTLLNYDSKDTGLSFSVNEYNCERDVAPGYQFKLLTDMLDDSQENFWYDDGIFVLATLREYYLYTLNYPERGMCGYIVKVEPSAVYPTSEFTVSMHFDHDIPISKKLSLFPAEKYRFDATFETTAAITKAPRQTWTVKGQFSSPEGHVNDHLRLHVTRIIPGQKNLKICLDNYNSYPTTQIDPFDQIQFTKQKSYTNLTLFVGETEDDACVDDGISVMITGKAQLSDEQREGYKNAKDYGLCQKDVDNPSYLYAETSIIPRTPNCLSETIQRTTLRKYIYSISYANISGEFLSGMYLFLDYLRLDSLQYLTYDISRKSLPGHIEVSMEYSMNDKFLNLTILNPTYGEIYTGIEEDDDEGWTYLMENTLFSSSFLDDIREKNLKFCTIYPDVLLDADGGVHKIVVPGEWTLLTGDHVDHLFAVFVKSIESKKLGMMMSIANHTIEAIPSSSGPKVIVDGLVIDHENGVIVPEDEDYVLRTAWHYNRLLIETTYAEFTVEWTGISVMLMMEKHLQGKVMGLCGHLDGKHKYHMAKVYTLDA</sequence>
<evidence type="ECO:0000259" key="4">
    <source>
        <dbReference type="PROSITE" id="PS51211"/>
    </source>
</evidence>
<evidence type="ECO:0000313" key="5">
    <source>
        <dbReference type="Proteomes" id="UP000829291"/>
    </source>
</evidence>
<dbReference type="Gene3D" id="2.30.230.10">
    <property type="entry name" value="Lipovitellin, beta-sheet shell regions, chain A"/>
    <property type="match status" value="1"/>
</dbReference>
<dbReference type="PANTHER" id="PTHR23345">
    <property type="entry name" value="VITELLOGENIN-RELATED"/>
    <property type="match status" value="1"/>
</dbReference>
<evidence type="ECO:0000256" key="3">
    <source>
        <dbReference type="SAM" id="SignalP"/>
    </source>
</evidence>
<dbReference type="GeneID" id="107222137"/>
<dbReference type="InterPro" id="IPR015816">
    <property type="entry name" value="Vitellinogen_b-sht_N"/>
</dbReference>
<dbReference type="PANTHER" id="PTHR23345:SF33">
    <property type="entry name" value="CROSSVEINLESS D"/>
    <property type="match status" value="1"/>
</dbReference>
<dbReference type="RefSeq" id="XP_015516895.2">
    <property type="nucleotide sequence ID" value="XM_015661409.2"/>
</dbReference>
<dbReference type="SMART" id="SM01169">
    <property type="entry name" value="DUF1943"/>
    <property type="match status" value="1"/>
</dbReference>
<dbReference type="InterPro" id="IPR050733">
    <property type="entry name" value="Vitellogenin/Apolipophorin"/>
</dbReference>
<dbReference type="Proteomes" id="UP000829291">
    <property type="component" value="Chromosome 2"/>
</dbReference>
<gene>
    <name evidence="6" type="primary">LOC107222137</name>
</gene>
<organism evidence="6">
    <name type="scientific">Neodiprion lecontei</name>
    <name type="common">Redheaded pine sawfly</name>
    <dbReference type="NCBI Taxonomy" id="441921"/>
    <lineage>
        <taxon>Eukaryota</taxon>
        <taxon>Metazoa</taxon>
        <taxon>Ecdysozoa</taxon>
        <taxon>Arthropoda</taxon>
        <taxon>Hexapoda</taxon>
        <taxon>Insecta</taxon>
        <taxon>Pterygota</taxon>
        <taxon>Neoptera</taxon>
        <taxon>Endopterygota</taxon>
        <taxon>Hymenoptera</taxon>
        <taxon>Tenthredinoidea</taxon>
        <taxon>Diprionidae</taxon>
        <taxon>Diprioninae</taxon>
        <taxon>Neodiprion</taxon>
    </lineage>
</organism>